<dbReference type="EMBL" id="CASHTH010000511">
    <property type="protein sequence ID" value="CAI8003220.1"/>
    <property type="molecule type" value="Genomic_DNA"/>
</dbReference>
<feature type="non-terminal residue" evidence="1">
    <location>
        <position position="1"/>
    </location>
</feature>
<dbReference type="AlphaFoldDB" id="A0AA35W1N1"/>
<dbReference type="Proteomes" id="UP001174909">
    <property type="component" value="Unassembled WGS sequence"/>
</dbReference>
<evidence type="ECO:0000313" key="2">
    <source>
        <dbReference type="Proteomes" id="UP001174909"/>
    </source>
</evidence>
<evidence type="ECO:0000313" key="1">
    <source>
        <dbReference type="EMBL" id="CAI8003220.1"/>
    </source>
</evidence>
<accession>A0AA35W1N1</accession>
<protein>
    <submittedName>
        <fullName evidence="1">Uncharacterized protein</fullName>
    </submittedName>
</protein>
<reference evidence="1" key="1">
    <citation type="submission" date="2023-03" db="EMBL/GenBank/DDBJ databases">
        <authorList>
            <person name="Steffen K."/>
            <person name="Cardenas P."/>
        </authorList>
    </citation>
    <scope>NUCLEOTIDE SEQUENCE</scope>
</reference>
<name>A0AA35W1N1_GEOBA</name>
<comment type="caution">
    <text evidence="1">The sequence shown here is derived from an EMBL/GenBank/DDBJ whole genome shotgun (WGS) entry which is preliminary data.</text>
</comment>
<organism evidence="1 2">
    <name type="scientific">Geodia barretti</name>
    <name type="common">Barrett's horny sponge</name>
    <dbReference type="NCBI Taxonomy" id="519541"/>
    <lineage>
        <taxon>Eukaryota</taxon>
        <taxon>Metazoa</taxon>
        <taxon>Porifera</taxon>
        <taxon>Demospongiae</taxon>
        <taxon>Heteroscleromorpha</taxon>
        <taxon>Tetractinellida</taxon>
        <taxon>Astrophorina</taxon>
        <taxon>Geodiidae</taxon>
        <taxon>Geodia</taxon>
    </lineage>
</organism>
<gene>
    <name evidence="1" type="ORF">GBAR_LOCUS3588</name>
</gene>
<sequence>VRVEFTDKANDFSLEIPEGAIPEGERLTVDVGWPSLAVLSSQKDMSQETGRDIKRNELVGYDVKRDAFEFRATNSSEEPTLEMTITQPEHGIIGVNEPGLSNIIN</sequence>
<keyword evidence="2" id="KW-1185">Reference proteome</keyword>
<proteinExistence type="predicted"/>